<feature type="region of interest" description="Disordered" evidence="1">
    <location>
        <begin position="1"/>
        <end position="38"/>
    </location>
</feature>
<organism evidence="2 3">
    <name type="scientific">Paspalum notatum var. saurae</name>
    <dbReference type="NCBI Taxonomy" id="547442"/>
    <lineage>
        <taxon>Eukaryota</taxon>
        <taxon>Viridiplantae</taxon>
        <taxon>Streptophyta</taxon>
        <taxon>Embryophyta</taxon>
        <taxon>Tracheophyta</taxon>
        <taxon>Spermatophyta</taxon>
        <taxon>Magnoliopsida</taxon>
        <taxon>Liliopsida</taxon>
        <taxon>Poales</taxon>
        <taxon>Poaceae</taxon>
        <taxon>PACMAD clade</taxon>
        <taxon>Panicoideae</taxon>
        <taxon>Andropogonodae</taxon>
        <taxon>Paspaleae</taxon>
        <taxon>Paspalinae</taxon>
        <taxon>Paspalum</taxon>
    </lineage>
</organism>
<proteinExistence type="predicted"/>
<evidence type="ECO:0000256" key="1">
    <source>
        <dbReference type="SAM" id="MobiDB-lite"/>
    </source>
</evidence>
<feature type="compositionally biased region" description="Basic and acidic residues" evidence="1">
    <location>
        <begin position="111"/>
        <end position="125"/>
    </location>
</feature>
<accession>A0AAQ3UMP2</accession>
<gene>
    <name evidence="2" type="ORF">U9M48_040835</name>
</gene>
<feature type="region of interest" description="Disordered" evidence="1">
    <location>
        <begin position="72"/>
        <end position="145"/>
    </location>
</feature>
<name>A0AAQ3UMP2_PASNO</name>
<dbReference type="AlphaFoldDB" id="A0AAQ3UMP2"/>
<protein>
    <submittedName>
        <fullName evidence="2">Uncharacterized protein</fullName>
    </submittedName>
</protein>
<sequence>MSKLVLPCRPTPLRSPKPSARSTSPPPTAMASSPPPALLSLRRALRTRDLGGHGEVEVAAISFLLAAAAPLAVIAGPRMGTRPGGRREEEERRGDGGHEEEQQTRRRQARGGRERGDGSREEKQQARRRRPRGGGGRHGEIQRAWGDGKKKVEVWLCCGMWQPNTI</sequence>
<feature type="compositionally biased region" description="Pro residues" evidence="1">
    <location>
        <begin position="24"/>
        <end position="37"/>
    </location>
</feature>
<feature type="compositionally biased region" description="Basic and acidic residues" evidence="1">
    <location>
        <begin position="85"/>
        <end position="104"/>
    </location>
</feature>
<dbReference type="EMBL" id="CP144753">
    <property type="protein sequence ID" value="WVZ95025.1"/>
    <property type="molecule type" value="Genomic_DNA"/>
</dbReference>
<keyword evidence="3" id="KW-1185">Reference proteome</keyword>
<feature type="compositionally biased region" description="Low complexity" evidence="1">
    <location>
        <begin position="72"/>
        <end position="81"/>
    </location>
</feature>
<evidence type="ECO:0000313" key="2">
    <source>
        <dbReference type="EMBL" id="WVZ95025.1"/>
    </source>
</evidence>
<reference evidence="2 3" key="1">
    <citation type="submission" date="2024-02" db="EMBL/GenBank/DDBJ databases">
        <title>High-quality chromosome-scale genome assembly of Pensacola bahiagrass (Paspalum notatum Flugge var. saurae).</title>
        <authorList>
            <person name="Vega J.M."/>
            <person name="Podio M."/>
            <person name="Orjuela J."/>
            <person name="Siena L.A."/>
            <person name="Pessino S.C."/>
            <person name="Combes M.C."/>
            <person name="Mariac C."/>
            <person name="Albertini E."/>
            <person name="Pupilli F."/>
            <person name="Ortiz J.P.A."/>
            <person name="Leblanc O."/>
        </authorList>
    </citation>
    <scope>NUCLEOTIDE SEQUENCE [LARGE SCALE GENOMIC DNA]</scope>
    <source>
        <strain evidence="2">R1</strain>
        <tissue evidence="2">Leaf</tissue>
    </source>
</reference>
<dbReference type="Proteomes" id="UP001341281">
    <property type="component" value="Chromosome 09"/>
</dbReference>
<evidence type="ECO:0000313" key="3">
    <source>
        <dbReference type="Proteomes" id="UP001341281"/>
    </source>
</evidence>